<name>A0ABC8QYW8_9AQUA</name>
<evidence type="ECO:0000313" key="1">
    <source>
        <dbReference type="EMBL" id="CAK9135027.1"/>
    </source>
</evidence>
<evidence type="ECO:0000313" key="2">
    <source>
        <dbReference type="Proteomes" id="UP001642360"/>
    </source>
</evidence>
<dbReference type="InterPro" id="IPR022251">
    <property type="entry name" value="DUF3774_wound-induced"/>
</dbReference>
<sequence>MSKTSPSLARRLLTGPNLLQSSFRFPVSQNRLFFLSINTNLSPFASNTTESQLRSKKKSEELNMSYLNRVWMATGFAVVNGHTDQGLKWKSGLKSLQHNKKRFSSSTAGTGGDTADLRPLSSMLGSGMDGFRVNNNGEQRVKQADESLRQVILEESFEVVKSRRREEVDRVDLR</sequence>
<gene>
    <name evidence="1" type="ORF">ILEXP_LOCUS1950</name>
</gene>
<keyword evidence="2" id="KW-1185">Reference proteome</keyword>
<dbReference type="Pfam" id="PF12609">
    <property type="entry name" value="DUF3774"/>
    <property type="match status" value="1"/>
</dbReference>
<proteinExistence type="predicted"/>
<dbReference type="AlphaFoldDB" id="A0ABC8QYW8"/>
<dbReference type="Proteomes" id="UP001642360">
    <property type="component" value="Unassembled WGS sequence"/>
</dbReference>
<comment type="caution">
    <text evidence="1">The sequence shown here is derived from an EMBL/GenBank/DDBJ whole genome shotgun (WGS) entry which is preliminary data.</text>
</comment>
<organism evidence="1 2">
    <name type="scientific">Ilex paraguariensis</name>
    <name type="common">yerba mate</name>
    <dbReference type="NCBI Taxonomy" id="185542"/>
    <lineage>
        <taxon>Eukaryota</taxon>
        <taxon>Viridiplantae</taxon>
        <taxon>Streptophyta</taxon>
        <taxon>Embryophyta</taxon>
        <taxon>Tracheophyta</taxon>
        <taxon>Spermatophyta</taxon>
        <taxon>Magnoliopsida</taxon>
        <taxon>eudicotyledons</taxon>
        <taxon>Gunneridae</taxon>
        <taxon>Pentapetalae</taxon>
        <taxon>asterids</taxon>
        <taxon>campanulids</taxon>
        <taxon>Aquifoliales</taxon>
        <taxon>Aquifoliaceae</taxon>
        <taxon>Ilex</taxon>
    </lineage>
</organism>
<protein>
    <submittedName>
        <fullName evidence="1">Uncharacterized protein</fullName>
    </submittedName>
</protein>
<dbReference type="EMBL" id="CAUOFW020000687">
    <property type="protein sequence ID" value="CAK9135027.1"/>
    <property type="molecule type" value="Genomic_DNA"/>
</dbReference>
<reference evidence="1 2" key="1">
    <citation type="submission" date="2024-02" db="EMBL/GenBank/DDBJ databases">
        <authorList>
            <person name="Vignale AGUSTIN F."/>
            <person name="Sosa J E."/>
            <person name="Modenutti C."/>
        </authorList>
    </citation>
    <scope>NUCLEOTIDE SEQUENCE [LARGE SCALE GENOMIC DNA]</scope>
</reference>
<accession>A0ABC8QYW8</accession>